<evidence type="ECO:0000256" key="1">
    <source>
        <dbReference type="ARBA" id="ARBA00002670"/>
    </source>
</evidence>
<sequence>MVPSYSRKIISGQNNYLGMVTSHKMIENEMGYRGSKSELNSVKEQRVDGSWSIKAISNKKMLLRCTLMGFERNYPVKISSKQLNKSFSTVSAIAESGVKTLNPWFVSGFADAESSFSTSIYKNNKLTTGYRVKSSFSIGLNQRDSFILYQVQEFFGGIGTIRLDKTANAVKYSVDNLKDLRNIIIPHFKKYPLITQKAADFILFEQIVELMHEGAHITIDGLQQIINIKASMNLGISETIKSEFNQTKPVKRTIIQTTNIPNPNWITGFVSGEGNFDAGIRKSTNIVGSRVYLRFRLTQHTRDTQLMELIIKYLGVGRLEKDSRNLVVTIVVGNFSNLTEIIIPFFNQYPILGIKHLDYQDWCKIANLISQGSHLTIEGFEEIRVIEAIMNQGRKNKKII</sequence>
<evidence type="ECO:0000259" key="2">
    <source>
        <dbReference type="Pfam" id="PF00961"/>
    </source>
</evidence>
<feature type="domain" description="Homing endonuclease LAGLIDADG" evidence="2">
    <location>
        <begin position="107"/>
        <end position="208"/>
    </location>
</feature>
<protein>
    <recommendedName>
        <fullName evidence="2">Homing endonuclease LAGLIDADG domain-containing protein</fullName>
    </recommendedName>
</protein>
<dbReference type="EMBL" id="JADOXO010000030">
    <property type="protein sequence ID" value="KAF9818433.1"/>
    <property type="molecule type" value="Genomic_DNA"/>
</dbReference>
<comment type="function">
    <text evidence="1">Mitochondrial DNA endonuclease involved in intron homing.</text>
</comment>
<feature type="domain" description="Homing endonuclease LAGLIDADG" evidence="2">
    <location>
        <begin position="266"/>
        <end position="365"/>
    </location>
</feature>
<dbReference type="InterPro" id="IPR051289">
    <property type="entry name" value="LAGLIDADG_Endonuclease"/>
</dbReference>
<dbReference type="AlphaFoldDB" id="A0A8H7P703"/>
<dbReference type="Gene3D" id="3.10.28.10">
    <property type="entry name" value="Homing endonucleases"/>
    <property type="match status" value="2"/>
</dbReference>
<dbReference type="InterPro" id="IPR027434">
    <property type="entry name" value="Homing_endonucl"/>
</dbReference>
<proteinExistence type="predicted"/>
<dbReference type="Pfam" id="PF00961">
    <property type="entry name" value="LAGLIDADG_1"/>
    <property type="match status" value="2"/>
</dbReference>
<dbReference type="PANTHER" id="PTHR36181:SF4">
    <property type="entry name" value="LAGLIDADG ENDONUCLEASE"/>
    <property type="match status" value="1"/>
</dbReference>
<dbReference type="FunFam" id="3.10.28.10:FF:000010">
    <property type="entry name" value="LAGLIDADG homing endonuclease I-LtrII"/>
    <property type="match status" value="1"/>
</dbReference>
<evidence type="ECO:0000313" key="3">
    <source>
        <dbReference type="EMBL" id="KAF9818433.1"/>
    </source>
</evidence>
<dbReference type="GO" id="GO:0004519">
    <property type="term" value="F:endonuclease activity"/>
    <property type="evidence" value="ECO:0007669"/>
    <property type="project" value="InterPro"/>
</dbReference>
<dbReference type="SUPFAM" id="SSF55608">
    <property type="entry name" value="Homing endonucleases"/>
    <property type="match status" value="2"/>
</dbReference>
<gene>
    <name evidence="3" type="ORF">IEO21_02782</name>
</gene>
<dbReference type="GO" id="GO:0005739">
    <property type="term" value="C:mitochondrion"/>
    <property type="evidence" value="ECO:0007669"/>
    <property type="project" value="UniProtKB-ARBA"/>
</dbReference>
<name>A0A8H7P703_9APHY</name>
<accession>A0A8H7P703</accession>
<dbReference type="PANTHER" id="PTHR36181">
    <property type="entry name" value="INTRON-ENCODED ENDONUCLEASE AI3-RELATED"/>
    <property type="match status" value="1"/>
</dbReference>
<dbReference type="Proteomes" id="UP000639403">
    <property type="component" value="Unassembled WGS sequence"/>
</dbReference>
<reference evidence="3" key="1">
    <citation type="submission" date="2020-11" db="EMBL/GenBank/DDBJ databases">
        <authorList>
            <person name="Koelle M."/>
            <person name="Horta M.A.C."/>
            <person name="Nowrousian M."/>
            <person name="Ohm R.A."/>
            <person name="Benz P."/>
            <person name="Pilgard A."/>
        </authorList>
    </citation>
    <scope>NUCLEOTIDE SEQUENCE</scope>
    <source>
        <strain evidence="3">FPRL280</strain>
    </source>
</reference>
<dbReference type="InterPro" id="IPR004860">
    <property type="entry name" value="LAGLIDADG_dom"/>
</dbReference>
<evidence type="ECO:0000313" key="4">
    <source>
        <dbReference type="Proteomes" id="UP000639403"/>
    </source>
</evidence>
<organism evidence="3 4">
    <name type="scientific">Rhodonia placenta</name>
    <dbReference type="NCBI Taxonomy" id="104341"/>
    <lineage>
        <taxon>Eukaryota</taxon>
        <taxon>Fungi</taxon>
        <taxon>Dikarya</taxon>
        <taxon>Basidiomycota</taxon>
        <taxon>Agaricomycotina</taxon>
        <taxon>Agaricomycetes</taxon>
        <taxon>Polyporales</taxon>
        <taxon>Adustoporiaceae</taxon>
        <taxon>Rhodonia</taxon>
    </lineage>
</organism>
<comment type="caution">
    <text evidence="3">The sequence shown here is derived from an EMBL/GenBank/DDBJ whole genome shotgun (WGS) entry which is preliminary data.</text>
</comment>
<reference evidence="3" key="2">
    <citation type="journal article" name="Front. Microbiol.">
        <title>Degradative Capacity of Two Strains of Rhodonia placenta: From Phenotype to Genotype.</title>
        <authorList>
            <person name="Kolle M."/>
            <person name="Horta M.A.C."/>
            <person name="Nowrousian M."/>
            <person name="Ohm R.A."/>
            <person name="Benz J.P."/>
            <person name="Pilgard A."/>
        </authorList>
    </citation>
    <scope>NUCLEOTIDE SEQUENCE</scope>
    <source>
        <strain evidence="3">FPRL280</strain>
    </source>
</reference>